<dbReference type="EMBL" id="GL377656">
    <property type="protein sequence ID" value="EFJ10117.1"/>
    <property type="molecule type" value="Genomic_DNA"/>
</dbReference>
<dbReference type="GO" id="GO:0003964">
    <property type="term" value="F:RNA-directed DNA polymerase activity"/>
    <property type="evidence" value="ECO:0000318"/>
    <property type="project" value="GO_Central"/>
</dbReference>
<dbReference type="AlphaFoldDB" id="D8SZN6"/>
<keyword evidence="2" id="KW-1185">Reference proteome</keyword>
<proteinExistence type="predicted"/>
<name>D8SZN6_SELML</name>
<dbReference type="GO" id="GO:0006315">
    <property type="term" value="P:homing of group II introns"/>
    <property type="evidence" value="ECO:0000318"/>
    <property type="project" value="GO_Central"/>
</dbReference>
<dbReference type="Proteomes" id="UP000001514">
    <property type="component" value="Unassembled WGS sequence"/>
</dbReference>
<gene>
    <name evidence="1" type="ORF">SELMODRAFT_427452</name>
</gene>
<dbReference type="Gramene" id="EFJ10117">
    <property type="protein sequence ID" value="EFJ10117"/>
    <property type="gene ID" value="SELMODRAFT_427452"/>
</dbReference>
<reference evidence="1 2" key="1">
    <citation type="journal article" date="2011" name="Science">
        <title>The Selaginella genome identifies genetic changes associated with the evolution of vascular plants.</title>
        <authorList>
            <person name="Banks J.A."/>
            <person name="Nishiyama T."/>
            <person name="Hasebe M."/>
            <person name="Bowman J.L."/>
            <person name="Gribskov M."/>
            <person name="dePamphilis C."/>
            <person name="Albert V.A."/>
            <person name="Aono N."/>
            <person name="Aoyama T."/>
            <person name="Ambrose B.A."/>
            <person name="Ashton N.W."/>
            <person name="Axtell M.J."/>
            <person name="Barker E."/>
            <person name="Barker M.S."/>
            <person name="Bennetzen J.L."/>
            <person name="Bonawitz N.D."/>
            <person name="Chapple C."/>
            <person name="Cheng C."/>
            <person name="Correa L.G."/>
            <person name="Dacre M."/>
            <person name="DeBarry J."/>
            <person name="Dreyer I."/>
            <person name="Elias M."/>
            <person name="Engstrom E.M."/>
            <person name="Estelle M."/>
            <person name="Feng L."/>
            <person name="Finet C."/>
            <person name="Floyd S.K."/>
            <person name="Frommer W.B."/>
            <person name="Fujita T."/>
            <person name="Gramzow L."/>
            <person name="Gutensohn M."/>
            <person name="Harholt J."/>
            <person name="Hattori M."/>
            <person name="Heyl A."/>
            <person name="Hirai T."/>
            <person name="Hiwatashi Y."/>
            <person name="Ishikawa M."/>
            <person name="Iwata M."/>
            <person name="Karol K.G."/>
            <person name="Koehler B."/>
            <person name="Kolukisaoglu U."/>
            <person name="Kubo M."/>
            <person name="Kurata T."/>
            <person name="Lalonde S."/>
            <person name="Li K."/>
            <person name="Li Y."/>
            <person name="Litt A."/>
            <person name="Lyons E."/>
            <person name="Manning G."/>
            <person name="Maruyama T."/>
            <person name="Michael T.P."/>
            <person name="Mikami K."/>
            <person name="Miyazaki S."/>
            <person name="Morinaga S."/>
            <person name="Murata T."/>
            <person name="Mueller-Roeber B."/>
            <person name="Nelson D.R."/>
            <person name="Obara M."/>
            <person name="Oguri Y."/>
            <person name="Olmstead R.G."/>
            <person name="Onodera N."/>
            <person name="Petersen B.L."/>
            <person name="Pils B."/>
            <person name="Prigge M."/>
            <person name="Rensing S.A."/>
            <person name="Riano-Pachon D.M."/>
            <person name="Roberts A.W."/>
            <person name="Sato Y."/>
            <person name="Scheller H.V."/>
            <person name="Schulz B."/>
            <person name="Schulz C."/>
            <person name="Shakirov E.V."/>
            <person name="Shibagaki N."/>
            <person name="Shinohara N."/>
            <person name="Shippen D.E."/>
            <person name="Soerensen I."/>
            <person name="Sotooka R."/>
            <person name="Sugimoto N."/>
            <person name="Sugita M."/>
            <person name="Sumikawa N."/>
            <person name="Tanurdzic M."/>
            <person name="Theissen G."/>
            <person name="Ulvskov P."/>
            <person name="Wakazuki S."/>
            <person name="Weng J.K."/>
            <person name="Willats W.W."/>
            <person name="Wipf D."/>
            <person name="Wolf P.G."/>
            <person name="Yang L."/>
            <person name="Zimmer A.D."/>
            <person name="Zhu Q."/>
            <person name="Mitros T."/>
            <person name="Hellsten U."/>
            <person name="Loque D."/>
            <person name="Otillar R."/>
            <person name="Salamov A."/>
            <person name="Schmutz J."/>
            <person name="Shapiro H."/>
            <person name="Lindquist E."/>
            <person name="Lucas S."/>
            <person name="Rokhsar D."/>
            <person name="Grigoriev I.V."/>
        </authorList>
    </citation>
    <scope>NUCLEOTIDE SEQUENCE [LARGE SCALE GENOMIC DNA]</scope>
</reference>
<organism evidence="2">
    <name type="scientific">Selaginella moellendorffii</name>
    <name type="common">Spikemoss</name>
    <dbReference type="NCBI Taxonomy" id="88036"/>
    <lineage>
        <taxon>Eukaryota</taxon>
        <taxon>Viridiplantae</taxon>
        <taxon>Streptophyta</taxon>
        <taxon>Embryophyta</taxon>
        <taxon>Tracheophyta</taxon>
        <taxon>Lycopodiopsida</taxon>
        <taxon>Selaginellales</taxon>
        <taxon>Selaginellaceae</taxon>
        <taxon>Selaginella</taxon>
    </lineage>
</organism>
<accession>D8SZN6</accession>
<evidence type="ECO:0000313" key="1">
    <source>
        <dbReference type="EMBL" id="EFJ10117.1"/>
    </source>
</evidence>
<evidence type="ECO:0000313" key="2">
    <source>
        <dbReference type="Proteomes" id="UP000001514"/>
    </source>
</evidence>
<protein>
    <submittedName>
        <fullName evidence="1">Uncharacterized protein</fullName>
    </submittedName>
</protein>
<dbReference type="PANTHER" id="PTHR33642:SF4">
    <property type="entry name" value="COX1_OXI3 INTRON 1 PROTEIN-RELATED"/>
    <property type="match status" value="1"/>
</dbReference>
<dbReference type="InParanoid" id="D8SZN6"/>
<dbReference type="HOGENOM" id="CLU_881097_0_0_1"/>
<dbReference type="PANTHER" id="PTHR33642">
    <property type="entry name" value="COX1/OXI3 INTRON 1 PROTEIN-RELATED"/>
    <property type="match status" value="1"/>
</dbReference>
<sequence>MVRDLAIAKLRSGMTRLAVEELLNTENIVFYNMSTIGILEEITKAHQHLAELLEKHYREIQSQSCRRTNPRDWRWYGALPIRLIAPLDTITAKLRYIGIIKLMLFARFSMLRTSPSSLTSYTLLAYYRRSDNYIKVKRGRQSPPWLPSTKKTIKGGPASLASLGLLKNCERRMQCLAAHGGIQPWSSSSRSCNEQLVSRLGVGNPVVAVSPRRSVGAAGVQGPSVWKLACRPHLRKLMNFDLAAWLGFWDCCRLAMSEAGPRQQDVSPSDAVWRRMLKEVVRDGARGGSAMDVYERLSVGVFVEEEKDKDKPSYGG</sequence>
<dbReference type="GO" id="GO:0005739">
    <property type="term" value="C:mitochondrion"/>
    <property type="evidence" value="ECO:0000318"/>
    <property type="project" value="GO_Central"/>
</dbReference>
<dbReference type="KEGG" id="smo:SELMODRAFT_427452"/>